<evidence type="ECO:0000313" key="2">
    <source>
        <dbReference type="Proteomes" id="UP000179164"/>
    </source>
</evidence>
<dbReference type="Proteomes" id="UP000179164">
    <property type="component" value="Unassembled WGS sequence"/>
</dbReference>
<protein>
    <submittedName>
        <fullName evidence="1">Uncharacterized protein</fullName>
    </submittedName>
</protein>
<reference evidence="1 2" key="1">
    <citation type="journal article" date="2016" name="Nat. Commun.">
        <title>Thousands of microbial genomes shed light on interconnected biogeochemical processes in an aquifer system.</title>
        <authorList>
            <person name="Anantharaman K."/>
            <person name="Brown C.T."/>
            <person name="Hug L.A."/>
            <person name="Sharon I."/>
            <person name="Castelle C.J."/>
            <person name="Probst A.J."/>
            <person name="Thomas B.C."/>
            <person name="Singh A."/>
            <person name="Wilkins M.J."/>
            <person name="Karaoz U."/>
            <person name="Brodie E.L."/>
            <person name="Williams K.H."/>
            <person name="Hubbard S.S."/>
            <person name="Banfield J.F."/>
        </authorList>
    </citation>
    <scope>NUCLEOTIDE SEQUENCE [LARGE SCALE GENOMIC DNA]</scope>
</reference>
<sequence>MNGEYESRPDFLKNPGNRLAREIELLMTDVEKSDVPEILHAVTSEIPRALDEALLSGALTDEQKSEMLRRISDIRQDAGRLPESDEKQMVMGAFRGIQARLGE</sequence>
<dbReference type="EMBL" id="MHKE01000014">
    <property type="protein sequence ID" value="OGY83294.1"/>
    <property type="molecule type" value="Genomic_DNA"/>
</dbReference>
<evidence type="ECO:0000313" key="1">
    <source>
        <dbReference type="EMBL" id="OGY83294.1"/>
    </source>
</evidence>
<comment type="caution">
    <text evidence="1">The sequence shown here is derived from an EMBL/GenBank/DDBJ whole genome shotgun (WGS) entry which is preliminary data.</text>
</comment>
<organism evidence="1 2">
    <name type="scientific">Candidatus Kerfeldbacteria bacterium RIFCSPLOWO2_01_FULL_48_11</name>
    <dbReference type="NCBI Taxonomy" id="1798543"/>
    <lineage>
        <taxon>Bacteria</taxon>
        <taxon>Candidatus Kerfeldiibacteriota</taxon>
    </lineage>
</organism>
<proteinExistence type="predicted"/>
<name>A0A1G2B2A8_9BACT</name>
<gene>
    <name evidence="1" type="ORF">A2898_03315</name>
</gene>
<dbReference type="STRING" id="1798543.A2898_03315"/>
<accession>A0A1G2B2A8</accession>
<dbReference type="AlphaFoldDB" id="A0A1G2B2A8"/>